<protein>
    <submittedName>
        <fullName evidence="1">Uncharacterized protein</fullName>
    </submittedName>
</protein>
<organism evidence="1">
    <name type="scientific">Anguilla anguilla</name>
    <name type="common">European freshwater eel</name>
    <name type="synonym">Muraena anguilla</name>
    <dbReference type="NCBI Taxonomy" id="7936"/>
    <lineage>
        <taxon>Eukaryota</taxon>
        <taxon>Metazoa</taxon>
        <taxon>Chordata</taxon>
        <taxon>Craniata</taxon>
        <taxon>Vertebrata</taxon>
        <taxon>Euteleostomi</taxon>
        <taxon>Actinopterygii</taxon>
        <taxon>Neopterygii</taxon>
        <taxon>Teleostei</taxon>
        <taxon>Anguilliformes</taxon>
        <taxon>Anguillidae</taxon>
        <taxon>Anguilla</taxon>
    </lineage>
</organism>
<evidence type="ECO:0000313" key="1">
    <source>
        <dbReference type="EMBL" id="JAH81794.1"/>
    </source>
</evidence>
<reference evidence="1" key="1">
    <citation type="submission" date="2014-11" db="EMBL/GenBank/DDBJ databases">
        <authorList>
            <person name="Amaro Gonzalez C."/>
        </authorList>
    </citation>
    <scope>NUCLEOTIDE SEQUENCE</scope>
</reference>
<accession>A0A0E9VUH7</accession>
<proteinExistence type="predicted"/>
<name>A0A0E9VUH7_ANGAN</name>
<dbReference type="EMBL" id="GBXM01026783">
    <property type="protein sequence ID" value="JAH81794.1"/>
    <property type="molecule type" value="Transcribed_RNA"/>
</dbReference>
<sequence length="12" mass="1365">MLAGRPVDQLQH</sequence>
<reference evidence="1" key="2">
    <citation type="journal article" date="2015" name="Fish Shellfish Immunol.">
        <title>Early steps in the European eel (Anguilla anguilla)-Vibrio vulnificus interaction in the gills: Role of the RtxA13 toxin.</title>
        <authorList>
            <person name="Callol A."/>
            <person name="Pajuelo D."/>
            <person name="Ebbesson L."/>
            <person name="Teles M."/>
            <person name="MacKenzie S."/>
            <person name="Amaro C."/>
        </authorList>
    </citation>
    <scope>NUCLEOTIDE SEQUENCE</scope>
</reference>